<dbReference type="InterPro" id="IPR005097">
    <property type="entry name" value="Sacchrp_dh_NADP-bd"/>
</dbReference>
<dbReference type="OrthoDB" id="4369409at2"/>
<dbReference type="InterPro" id="IPR036291">
    <property type="entry name" value="NAD(P)-bd_dom_sf"/>
</dbReference>
<dbReference type="PANTHER" id="PTHR12286">
    <property type="entry name" value="SACCHAROPINE DEHYDROGENASE-LIKE OXIDOREDUCTASE"/>
    <property type="match status" value="1"/>
</dbReference>
<name>A0A2T4UDW8_9ACTN</name>
<dbReference type="GO" id="GO:0009247">
    <property type="term" value="P:glycolipid biosynthetic process"/>
    <property type="evidence" value="ECO:0007669"/>
    <property type="project" value="TreeGrafter"/>
</dbReference>
<reference evidence="3 4" key="1">
    <citation type="submission" date="2018-03" db="EMBL/GenBank/DDBJ databases">
        <title>Aquarubrobacter algicola gen. nov., sp. nov., a novel actinobacterium isolated from shallow eutrophic lake during the end of cyanobacterial harmful algal blooms.</title>
        <authorList>
            <person name="Chun S.J."/>
        </authorList>
    </citation>
    <scope>NUCLEOTIDE SEQUENCE [LARGE SCALE GENOMIC DNA]</scope>
    <source>
        <strain evidence="3 4">Seoho-28</strain>
    </source>
</reference>
<feature type="region of interest" description="Disordered" evidence="1">
    <location>
        <begin position="211"/>
        <end position="232"/>
    </location>
</feature>
<dbReference type="SUPFAM" id="SSF51735">
    <property type="entry name" value="NAD(P)-binding Rossmann-fold domains"/>
    <property type="match status" value="1"/>
</dbReference>
<sequence length="414" mass="43230">MTDQAQDREHDVVVLGATGFVGRLTAAYLGTAAPEGTRIALGGRSREKLERTRAELGGRAADWPLVVADSLSDADMDRVAASTRVVATTVGPYAQYGLPLVRACAQHGTHYADLTGEVLFIRDAIDLHHEAARASGARIVHTCGFDSVPSDLGVHALHVHATRHGLGGLTDTTYVVKAAKGGVSGGTVASLRGQLDIAKADRTKRRIMVDPYGLSPDREAEPSDLGDERDPQGVVRDDALGGFLAPFFMGVINTRVVRRSNALLGYAYGRRLRYRELMLGGGLPLGPVKAGAIAGGLTALVVGLSLPPTRKLLDAVLPDPGEGPSEQDRENGFFAIDVHTTTSDGTRLVCAIRAPGDPGYKATAVMLGEAALSLALDGDALPPAAGVLTPATAMGTALTDRLRAAGHAYEVRAA</sequence>
<dbReference type="RefSeq" id="WP_107570742.1">
    <property type="nucleotide sequence ID" value="NZ_PYYB01000003.1"/>
</dbReference>
<dbReference type="EMBL" id="PYYB01000003">
    <property type="protein sequence ID" value="PTL55699.1"/>
    <property type="molecule type" value="Genomic_DNA"/>
</dbReference>
<dbReference type="Proteomes" id="UP000240739">
    <property type="component" value="Unassembled WGS sequence"/>
</dbReference>
<dbReference type="AlphaFoldDB" id="A0A2T4UDW8"/>
<dbReference type="InterPro" id="IPR051276">
    <property type="entry name" value="Saccharopine_DH-like_oxidrdct"/>
</dbReference>
<evidence type="ECO:0000259" key="2">
    <source>
        <dbReference type="Pfam" id="PF03435"/>
    </source>
</evidence>
<accession>A0A2T4UDW8</accession>
<organism evidence="3 4">
    <name type="scientific">Paraconexibacter algicola</name>
    <dbReference type="NCBI Taxonomy" id="2133960"/>
    <lineage>
        <taxon>Bacteria</taxon>
        <taxon>Bacillati</taxon>
        <taxon>Actinomycetota</taxon>
        <taxon>Thermoleophilia</taxon>
        <taxon>Solirubrobacterales</taxon>
        <taxon>Paraconexibacteraceae</taxon>
        <taxon>Paraconexibacter</taxon>
    </lineage>
</organism>
<evidence type="ECO:0000256" key="1">
    <source>
        <dbReference type="SAM" id="MobiDB-lite"/>
    </source>
</evidence>
<comment type="caution">
    <text evidence="3">The sequence shown here is derived from an EMBL/GenBank/DDBJ whole genome shotgun (WGS) entry which is preliminary data.</text>
</comment>
<dbReference type="PANTHER" id="PTHR12286:SF5">
    <property type="entry name" value="SACCHAROPINE DEHYDROGENASE-LIKE OXIDOREDUCTASE"/>
    <property type="match status" value="1"/>
</dbReference>
<dbReference type="Gene3D" id="3.40.50.720">
    <property type="entry name" value="NAD(P)-binding Rossmann-like Domain"/>
    <property type="match status" value="1"/>
</dbReference>
<keyword evidence="4" id="KW-1185">Reference proteome</keyword>
<proteinExistence type="predicted"/>
<gene>
    <name evidence="3" type="ORF">C7Y72_18890</name>
</gene>
<protein>
    <submittedName>
        <fullName evidence="3">Enoyl-ACP reductase</fullName>
    </submittedName>
</protein>
<evidence type="ECO:0000313" key="3">
    <source>
        <dbReference type="EMBL" id="PTL55699.1"/>
    </source>
</evidence>
<dbReference type="GO" id="GO:0005886">
    <property type="term" value="C:plasma membrane"/>
    <property type="evidence" value="ECO:0007669"/>
    <property type="project" value="TreeGrafter"/>
</dbReference>
<evidence type="ECO:0000313" key="4">
    <source>
        <dbReference type="Proteomes" id="UP000240739"/>
    </source>
</evidence>
<feature type="domain" description="Saccharopine dehydrogenase NADP binding" evidence="2">
    <location>
        <begin position="12"/>
        <end position="139"/>
    </location>
</feature>
<dbReference type="Pfam" id="PF03435">
    <property type="entry name" value="Sacchrp_dh_NADP"/>
    <property type="match status" value="1"/>
</dbReference>
<feature type="compositionally biased region" description="Basic and acidic residues" evidence="1">
    <location>
        <begin position="216"/>
        <end position="232"/>
    </location>
</feature>